<evidence type="ECO:0000313" key="2">
    <source>
        <dbReference type="Proteomes" id="UP001281761"/>
    </source>
</evidence>
<keyword evidence="2" id="KW-1185">Reference proteome</keyword>
<evidence type="ECO:0000313" key="1">
    <source>
        <dbReference type="EMBL" id="KAK2945987.1"/>
    </source>
</evidence>
<accession>A0ABQ9X4Y1</accession>
<organism evidence="1 2">
    <name type="scientific">Blattamonas nauphoetae</name>
    <dbReference type="NCBI Taxonomy" id="2049346"/>
    <lineage>
        <taxon>Eukaryota</taxon>
        <taxon>Metamonada</taxon>
        <taxon>Preaxostyla</taxon>
        <taxon>Oxymonadida</taxon>
        <taxon>Blattamonas</taxon>
    </lineage>
</organism>
<proteinExistence type="predicted"/>
<dbReference type="EMBL" id="JARBJD010000241">
    <property type="protein sequence ID" value="KAK2945987.1"/>
    <property type="molecule type" value="Genomic_DNA"/>
</dbReference>
<gene>
    <name evidence="1" type="ORF">BLNAU_19063</name>
</gene>
<dbReference type="Proteomes" id="UP001281761">
    <property type="component" value="Unassembled WGS sequence"/>
</dbReference>
<reference evidence="1 2" key="1">
    <citation type="journal article" date="2022" name="bioRxiv">
        <title>Genomics of Preaxostyla Flagellates Illuminates Evolutionary Transitions and the Path Towards Mitochondrial Loss.</title>
        <authorList>
            <person name="Novak L.V.F."/>
            <person name="Treitli S.C."/>
            <person name="Pyrih J."/>
            <person name="Halakuc P."/>
            <person name="Pipaliya S.V."/>
            <person name="Vacek V."/>
            <person name="Brzon O."/>
            <person name="Soukal P."/>
            <person name="Eme L."/>
            <person name="Dacks J.B."/>
            <person name="Karnkowska A."/>
            <person name="Elias M."/>
            <person name="Hampl V."/>
        </authorList>
    </citation>
    <scope>NUCLEOTIDE SEQUENCE [LARGE SCALE GENOMIC DNA]</scope>
    <source>
        <strain evidence="1">NAU3</strain>
        <tissue evidence="1">Gut</tissue>
    </source>
</reference>
<name>A0ABQ9X4Y1_9EUKA</name>
<sequence length="894" mass="96681">MLSSFFTQHIPMEAYSSEIQLDKHDLIYSSASSSVKYPSHLSISATYDEKEGIVFTIRDVSRLTVQRISFSLTQLHQVVTVNSKEGRLAMENCFVRMESGTTTPISPICTSIAALSAPLVLYTPKPSDDDELGSGSLLSARFIGIFPGHIVLSDTRLRPYPRNNLNDLNLVSLFNVHLSLSHQRRYNVSDQLSKELKQKWNDNLQAAALVTSLLGEDISMDLSDKWRTGSLVYWLVSPSGSIRIGSDENAVDHPNCGSSTFMCTTLDSAFRSAGLNKISTLTLSTSTSLSSTLRATSSLLIQSSSATKQGIELDETGSIEVTNSTTKLSFTLIFFTVAETCVSDTLFMVEEGELSFSSCQFGGTNSESALVFPASTTTLIRVKADGTLTLTDTLIQHVVFSHATLGTALCLHLGATVSSSGTKPISAISSKAVGSHVLVDVSTNSDANSLSTLSSYLQGWGPTLTNSPRFSKAEINEFGVIDENEQVDELIYSWYPDDGTTMHLHSEGGSHAKCGVSTLPCSSLSGKVEVVGDGEAIVICSPLTETAGFVATKDLSIHSSDNTKQIISVSSSTSFATQDSSLSFSHLAFVPLPSSSSHNSEPLQRVDSLFVVESGSIELSDCSLSSFVLANKPLITHTSGSLSLEWCEISSITRSTGNGTILETTMETGISLSLNDVTFSSMTSSRESALLALSFPLFDESEPVPFFNFNLTNLHFVEMSENEDEQSCFVSIVGPKLADWICEDDARFDGSYSKTTPLTHFWTFDSLLDLSATLLFYLLPLEGPVGVSSSGFDMAKCGSHYLWCSTIQRSITRLSAQKTNKIVVMDEIALSTSISLPDGVIFTGNNANTLCTCQVGESGSFETADENVMSITTLDFSLPSEHRMFWRRDGNEDE</sequence>
<protein>
    <submittedName>
        <fullName evidence="1">Uncharacterized protein</fullName>
    </submittedName>
</protein>
<comment type="caution">
    <text evidence="1">The sequence shown here is derived from an EMBL/GenBank/DDBJ whole genome shotgun (WGS) entry which is preliminary data.</text>
</comment>